<dbReference type="InterPro" id="IPR023631">
    <property type="entry name" value="Amidase_dom"/>
</dbReference>
<dbReference type="Gene3D" id="3.90.1300.10">
    <property type="entry name" value="Amidase signature (AS) domain"/>
    <property type="match status" value="1"/>
</dbReference>
<evidence type="ECO:0000313" key="3">
    <source>
        <dbReference type="EMBL" id="AJO21348.1"/>
    </source>
</evidence>
<keyword evidence="4" id="KW-1185">Reference proteome</keyword>
<sequence length="489" mass="52859">MINPKALSSGFELSQKNTDELWRWSAAELAYAIRTKQISSREAVMSCLKRIEEVNPKVNALVEVLAEGALRAADASDRSVLKGEELGPLHGVPVATKINTDQAGHVTTDGVVAFQHNVATDDSPPVAHLRKAGTVFVGRSNVPSFSLRWVSNNDLHGSTLNPWDPTRTPGGSSGGAASAVACGMAPIAQGNDIGGSIRYPAYACGITGIRPTIGRVATGVNLPNGDPPLSLQMKVTEGPLARNVADLRLALSVMSAYDPSDPVHANVPLTGEPLKKQIRVGLLRDPGVVKPDPAVNQALNEAAAYLNDAGYVVEEVDLPLFAEAYKLWYLLVLEDLTDLWPAIKQFGDEGARLNLQYNYEVSRQWWGEVTLEKYRTGYARRGTLIIALQKFMEQYPILLLPVSAEQAFKQNEDIESVDSNARLMAAQWPMMSIALLGFPAISVPTSVSGGLPAGVQIVGRRFREDTILDAAEIIESRANIQVPIDPLFH</sequence>
<dbReference type="PANTHER" id="PTHR11895">
    <property type="entry name" value="TRANSAMIDASE"/>
    <property type="match status" value="1"/>
</dbReference>
<dbReference type="EMBL" id="CP010525">
    <property type="protein sequence ID" value="AJO21348.1"/>
    <property type="molecule type" value="Genomic_DNA"/>
</dbReference>
<name>A0AAN0T2S9_HEYCO</name>
<organism evidence="3 4">
    <name type="scientific">Heyndrickxia coagulans</name>
    <name type="common">Weizmannia coagulans</name>
    <dbReference type="NCBI Taxonomy" id="1398"/>
    <lineage>
        <taxon>Bacteria</taxon>
        <taxon>Bacillati</taxon>
        <taxon>Bacillota</taxon>
        <taxon>Bacilli</taxon>
        <taxon>Bacillales</taxon>
        <taxon>Bacillaceae</taxon>
        <taxon>Heyndrickxia</taxon>
    </lineage>
</organism>
<dbReference type="PANTHER" id="PTHR11895:SF7">
    <property type="entry name" value="GLUTAMYL-TRNA(GLN) AMIDOTRANSFERASE SUBUNIT A, MITOCHONDRIAL"/>
    <property type="match status" value="1"/>
</dbReference>
<evidence type="ECO:0000259" key="2">
    <source>
        <dbReference type="Pfam" id="PF01425"/>
    </source>
</evidence>
<gene>
    <name evidence="3" type="ORF">SB48_HM08orf00849</name>
</gene>
<dbReference type="Proteomes" id="UP000032024">
    <property type="component" value="Chromosome"/>
</dbReference>
<protein>
    <submittedName>
        <fullName evidence="3">Amidase</fullName>
    </submittedName>
</protein>
<evidence type="ECO:0000256" key="1">
    <source>
        <dbReference type="ARBA" id="ARBA00009199"/>
    </source>
</evidence>
<feature type="domain" description="Amidase" evidence="2">
    <location>
        <begin position="42"/>
        <end position="468"/>
    </location>
</feature>
<reference evidence="4" key="1">
    <citation type="submission" date="2015-01" db="EMBL/GenBank/DDBJ databases">
        <title>Comparative genome analysis of Bacillus coagulans HM-08, Clostridium butyricum HM-68, Bacillus subtilis HM-66 and Bacillus paralicheniformis BL-09.</title>
        <authorList>
            <person name="Zhang H."/>
        </authorList>
    </citation>
    <scope>NUCLEOTIDE SEQUENCE [LARGE SCALE GENOMIC DNA]</scope>
    <source>
        <strain evidence="4">HM-08</strain>
    </source>
</reference>
<dbReference type="Pfam" id="PF01425">
    <property type="entry name" value="Amidase"/>
    <property type="match status" value="1"/>
</dbReference>
<dbReference type="AlphaFoldDB" id="A0AAN0T2S9"/>
<dbReference type="PROSITE" id="PS00571">
    <property type="entry name" value="AMIDASES"/>
    <property type="match status" value="1"/>
</dbReference>
<proteinExistence type="inferred from homology"/>
<evidence type="ECO:0000313" key="4">
    <source>
        <dbReference type="Proteomes" id="UP000032024"/>
    </source>
</evidence>
<dbReference type="InterPro" id="IPR020556">
    <property type="entry name" value="Amidase_CS"/>
</dbReference>
<accession>A0AAN0T2S9</accession>
<dbReference type="NCBIfam" id="NF005687">
    <property type="entry name" value="PRK07487.1"/>
    <property type="match status" value="1"/>
</dbReference>
<dbReference type="PIRSF" id="PIRSF001221">
    <property type="entry name" value="Amidase_fungi"/>
    <property type="match status" value="1"/>
</dbReference>
<dbReference type="InterPro" id="IPR036928">
    <property type="entry name" value="AS_sf"/>
</dbReference>
<dbReference type="InterPro" id="IPR000120">
    <property type="entry name" value="Amidase"/>
</dbReference>
<dbReference type="RefSeq" id="WP_017552304.1">
    <property type="nucleotide sequence ID" value="NZ_CP010525.1"/>
</dbReference>
<dbReference type="GO" id="GO:0003824">
    <property type="term" value="F:catalytic activity"/>
    <property type="evidence" value="ECO:0007669"/>
    <property type="project" value="InterPro"/>
</dbReference>
<comment type="similarity">
    <text evidence="1">Belongs to the amidase family.</text>
</comment>
<dbReference type="SUPFAM" id="SSF75304">
    <property type="entry name" value="Amidase signature (AS) enzymes"/>
    <property type="match status" value="1"/>
</dbReference>